<evidence type="ECO:0000313" key="24">
    <source>
        <dbReference type="EnsemblMetazoa" id="KAF7491678.1"/>
    </source>
</evidence>
<evidence type="ECO:0000256" key="11">
    <source>
        <dbReference type="ARBA" id="ARBA00023054"/>
    </source>
</evidence>
<dbReference type="SUPFAM" id="SSF48403">
    <property type="entry name" value="Ankyrin repeat"/>
    <property type="match status" value="1"/>
</dbReference>
<evidence type="ECO:0000256" key="10">
    <source>
        <dbReference type="ARBA" id="ARBA00023043"/>
    </source>
</evidence>
<name>A0A132AD47_SARSC</name>
<evidence type="ECO:0000256" key="12">
    <source>
        <dbReference type="ARBA" id="ARBA00023136"/>
    </source>
</evidence>
<evidence type="ECO:0000313" key="22">
    <source>
        <dbReference type="EMBL" id="KAF7491678.1"/>
    </source>
</evidence>
<dbReference type="GO" id="GO:0006887">
    <property type="term" value="P:exocytosis"/>
    <property type="evidence" value="ECO:0007669"/>
    <property type="project" value="UniProtKB-KW"/>
</dbReference>
<keyword evidence="11" id="KW-0175">Coiled coil</keyword>
<dbReference type="PANTHER" id="PTHR24179:SF29">
    <property type="entry name" value="LD46604P"/>
    <property type="match status" value="1"/>
</dbReference>
<feature type="region of interest" description="Disordered" evidence="21">
    <location>
        <begin position="377"/>
        <end position="409"/>
    </location>
</feature>
<evidence type="ECO:0000256" key="5">
    <source>
        <dbReference type="ARBA" id="ARBA00022483"/>
    </source>
</evidence>
<sequence length="750" mass="84742">MAEHSDLISEMPFLEKLNTEERLKLARKRRAQQLKKWSQREKELSSLHKRKRSDLTGLDSQSKNTSHKIHFVPSVMLLEAATRNDIEEVKRLLMLGVSPDSTNEDGLTALHQCCIDNCEEMMRLLIDYGANVNAKDSEQWTPLHAAATCGHLHLIKLLIEKDADLLAVNADGNMPYDICEDEQTLDYIEAEMAKRGVTQELIDQIRIKTEQQMLFDMKELVKNRLDINYKDDQGATPLHIASANGYISVIEYLIDNNASIDECDNDLWQPIHAAACWGHIDVVKYLVHNGADIEAKTKNGETPFDICEDPDLKSRILQLKSEIDAKKAFSSTRLRRSQSTNTRSHSIRRTSIREKSRIAKREAIEEARIWHEKSIESAANSNIEENADRSDSEQQQNPTQAQSSQQFSNDFHQKLSTKDPSIVDINSIKLKIENGDYRINNYSKLPKENTDRPATQYLPSNASAIETNALLLENTAVMNINNNHNHSNKCDVSNHNHSKDHHYNDSINDSSKAHNKCLDSTDNIDNSNNRNYNNCSSIPSPTYDSSNLHTSSLNTDNNQTEIKKSELDSLATKSLQNSQGASLSTSSGFYVDYNINPINSGTLIDLKKQRQEKNRNLSSNTISNNFFTERISASSSFDQYPSNNGNAYTATTIPSMQTLPTSTQSSIINVNTTHHHHYEHHLPQHQNRDLKTNVSSSNLNNCPNIIATKYPTTINDSMMFDSSDAFRKKFRGNPSEVIGENETKGCCRIC</sequence>
<dbReference type="PROSITE" id="PS50088">
    <property type="entry name" value="ANK_REPEAT"/>
    <property type="match status" value="4"/>
</dbReference>
<keyword evidence="14" id="KW-0449">Lipoprotein</keyword>
<keyword evidence="6" id="KW-1052">Target cell membrane</keyword>
<feature type="region of interest" description="Disordered" evidence="21">
    <location>
        <begin position="34"/>
        <end position="62"/>
    </location>
</feature>
<feature type="repeat" description="ANK" evidence="20">
    <location>
        <begin position="266"/>
        <end position="298"/>
    </location>
</feature>
<comment type="subcellular location">
    <subcellularLocation>
        <location evidence="2">Cell membrane</location>
        <topology evidence="2">Lipid-anchor</topology>
    </subcellularLocation>
    <subcellularLocation>
        <location evidence="1">Target cell membrane</location>
    </subcellularLocation>
</comment>
<reference evidence="22" key="3">
    <citation type="submission" date="2020-01" db="EMBL/GenBank/DDBJ databases">
        <authorList>
            <person name="Korhonen P.K.K."/>
            <person name="Guangxu M.G."/>
            <person name="Wang T.W."/>
            <person name="Stroehlein A.J.S."/>
            <person name="Young N.D."/>
            <person name="Ang C.-S.A."/>
            <person name="Fernando D.W.F."/>
            <person name="Lu H.L."/>
            <person name="Taylor S.T."/>
            <person name="Ehtesham M.E.M."/>
            <person name="Najaraj S.H.N."/>
            <person name="Harsha G.H.G."/>
            <person name="Madugundu A.M."/>
            <person name="Renuse S.R."/>
            <person name="Holt D.H."/>
            <person name="Pandey A.P."/>
            <person name="Papenfuss A.P."/>
            <person name="Gasser R.B.G."/>
            <person name="Fischer K.F."/>
        </authorList>
    </citation>
    <scope>NUCLEOTIDE SEQUENCE</scope>
    <source>
        <strain evidence="22">SSS_KF_BRIS2020</strain>
    </source>
</reference>
<keyword evidence="25" id="KW-1185">Reference proteome</keyword>
<keyword evidence="10 20" id="KW-0040">ANK repeat</keyword>
<evidence type="ECO:0000256" key="4">
    <source>
        <dbReference type="ARBA" id="ARBA00022481"/>
    </source>
</evidence>
<keyword evidence="13" id="KW-0564">Palmitate</keyword>
<evidence type="ECO:0000256" key="19">
    <source>
        <dbReference type="ARBA" id="ARBA00072668"/>
    </source>
</evidence>
<dbReference type="Proteomes" id="UP000616769">
    <property type="component" value="Unassembled WGS sequence"/>
</dbReference>
<evidence type="ECO:0000313" key="23">
    <source>
        <dbReference type="EMBL" id="KPM08380.1"/>
    </source>
</evidence>
<evidence type="ECO:0000313" key="26">
    <source>
        <dbReference type="Proteomes" id="UP000616769"/>
    </source>
</evidence>
<dbReference type="PRINTS" id="PR01415">
    <property type="entry name" value="ANKYRIN"/>
</dbReference>
<dbReference type="EnsemblMetazoa" id="SSS_5202s_mrna">
    <property type="protein sequence ID" value="KAF7491678.1"/>
    <property type="gene ID" value="SSS_5202"/>
</dbReference>
<dbReference type="Gene3D" id="1.25.40.20">
    <property type="entry name" value="Ankyrin repeat-containing domain"/>
    <property type="match status" value="2"/>
</dbReference>
<feature type="repeat" description="ANK" evidence="20">
    <location>
        <begin position="105"/>
        <end position="137"/>
    </location>
</feature>
<dbReference type="GO" id="GO:0044218">
    <property type="term" value="C:other organism cell membrane"/>
    <property type="evidence" value="ECO:0007669"/>
    <property type="project" value="UniProtKB-KW"/>
</dbReference>
<keyword evidence="3" id="KW-1003">Cell membrane</keyword>
<evidence type="ECO:0000256" key="6">
    <source>
        <dbReference type="ARBA" id="ARBA00022537"/>
    </source>
</evidence>
<keyword evidence="7" id="KW-0597">Phosphoprotein</keyword>
<dbReference type="InterPro" id="IPR002110">
    <property type="entry name" value="Ankyrin_rpt"/>
</dbReference>
<dbReference type="InterPro" id="IPR051226">
    <property type="entry name" value="PP1_Regulatory_Subunit"/>
</dbReference>
<dbReference type="GO" id="GO:0004857">
    <property type="term" value="F:enzyme inhibitor activity"/>
    <property type="evidence" value="ECO:0007669"/>
    <property type="project" value="TreeGrafter"/>
</dbReference>
<evidence type="ECO:0000256" key="13">
    <source>
        <dbReference type="ARBA" id="ARBA00023139"/>
    </source>
</evidence>
<comment type="subunit">
    <text evidence="18">Binds PP1.</text>
</comment>
<keyword evidence="15" id="KW-0636">Prenylation</keyword>
<evidence type="ECO:0000256" key="9">
    <source>
        <dbReference type="ARBA" id="ARBA00023028"/>
    </source>
</evidence>
<keyword evidence="9" id="KW-0800">Toxin</keyword>
<evidence type="ECO:0000313" key="25">
    <source>
        <dbReference type="Proteomes" id="UP000070412"/>
    </source>
</evidence>
<evidence type="ECO:0000256" key="17">
    <source>
        <dbReference type="ARBA" id="ARBA00055219"/>
    </source>
</evidence>
<dbReference type="FunFam" id="1.25.40.20:FF:000198">
    <property type="entry name" value="Myosin binding subunit, isoform P"/>
    <property type="match status" value="1"/>
</dbReference>
<dbReference type="PROSITE" id="PS50297">
    <property type="entry name" value="ANK_REP_REGION"/>
    <property type="match status" value="4"/>
</dbReference>
<feature type="compositionally biased region" description="Low complexity" evidence="21">
    <location>
        <begin position="520"/>
        <end position="537"/>
    </location>
</feature>
<dbReference type="VEuPathDB" id="VectorBase:SSCA002513"/>
<evidence type="ECO:0000256" key="21">
    <source>
        <dbReference type="SAM" id="MobiDB-lite"/>
    </source>
</evidence>
<dbReference type="OrthoDB" id="19014at2759"/>
<feature type="compositionally biased region" description="Low complexity" evidence="21">
    <location>
        <begin position="393"/>
        <end position="406"/>
    </location>
</feature>
<evidence type="ECO:0000256" key="14">
    <source>
        <dbReference type="ARBA" id="ARBA00023288"/>
    </source>
</evidence>
<feature type="region of interest" description="Disordered" evidence="21">
    <location>
        <begin position="487"/>
        <end position="540"/>
    </location>
</feature>
<proteinExistence type="predicted"/>
<dbReference type="GO" id="GO:0005737">
    <property type="term" value="C:cytoplasm"/>
    <property type="evidence" value="ECO:0007669"/>
    <property type="project" value="TreeGrafter"/>
</dbReference>
<dbReference type="PANTHER" id="PTHR24179">
    <property type="entry name" value="PROTEIN PHOSPHATASE 1 REGULATORY SUBUNIT 12"/>
    <property type="match status" value="1"/>
</dbReference>
<dbReference type="FunFam" id="1.25.40.20:FF:000079">
    <property type="entry name" value="Protein phosphatase 1 regulatory subunit 16B"/>
    <property type="match status" value="1"/>
</dbReference>
<dbReference type="GO" id="GO:0005886">
    <property type="term" value="C:plasma membrane"/>
    <property type="evidence" value="ECO:0007669"/>
    <property type="project" value="UniProtKB-SubCell"/>
</dbReference>
<evidence type="ECO:0000256" key="15">
    <source>
        <dbReference type="ARBA" id="ARBA00023289"/>
    </source>
</evidence>
<evidence type="ECO:0000256" key="2">
    <source>
        <dbReference type="ARBA" id="ARBA00004193"/>
    </source>
</evidence>
<evidence type="ECO:0000256" key="1">
    <source>
        <dbReference type="ARBA" id="ARBA00004175"/>
    </source>
</evidence>
<keyword evidence="4" id="KW-0488">Methylation</keyword>
<feature type="region of interest" description="Disordered" evidence="21">
    <location>
        <begin position="330"/>
        <end position="356"/>
    </location>
</feature>
<dbReference type="Pfam" id="PF12796">
    <property type="entry name" value="Ank_2"/>
    <property type="match status" value="2"/>
</dbReference>
<dbReference type="EMBL" id="JXLN01012343">
    <property type="protein sequence ID" value="KPM08380.1"/>
    <property type="molecule type" value="Genomic_DNA"/>
</dbReference>
<dbReference type="EMBL" id="WVUK01000058">
    <property type="protein sequence ID" value="KAF7491678.1"/>
    <property type="molecule type" value="Genomic_DNA"/>
</dbReference>
<dbReference type="InterPro" id="IPR036770">
    <property type="entry name" value="Ankyrin_rpt-contain_sf"/>
</dbReference>
<evidence type="ECO:0000256" key="3">
    <source>
        <dbReference type="ARBA" id="ARBA00022475"/>
    </source>
</evidence>
<keyword evidence="9" id="KW-0528">Neurotoxin</keyword>
<dbReference type="GO" id="GO:0044231">
    <property type="term" value="C:host cell presynaptic membrane"/>
    <property type="evidence" value="ECO:0007669"/>
    <property type="project" value="UniProtKB-KW"/>
</dbReference>
<evidence type="ECO:0000256" key="7">
    <source>
        <dbReference type="ARBA" id="ARBA00022553"/>
    </source>
</evidence>
<evidence type="ECO:0000256" key="16">
    <source>
        <dbReference type="ARBA" id="ARBA00023298"/>
    </source>
</evidence>
<comment type="function">
    <text evidence="17">Inhibits protein phosphatase 1 activity toward phosphorylase, myosin light chain and myosin substrates.</text>
</comment>
<keyword evidence="5" id="KW-0268">Exocytosis</keyword>
<feature type="repeat" description="ANK" evidence="20">
    <location>
        <begin position="138"/>
        <end position="170"/>
    </location>
</feature>
<dbReference type="SMART" id="SM00248">
    <property type="entry name" value="ANK"/>
    <property type="match status" value="4"/>
</dbReference>
<evidence type="ECO:0000256" key="18">
    <source>
        <dbReference type="ARBA" id="ARBA00063230"/>
    </source>
</evidence>
<feature type="repeat" description="ANK" evidence="20">
    <location>
        <begin position="233"/>
        <end position="265"/>
    </location>
</feature>
<reference evidence="23 26" key="1">
    <citation type="journal article" date="2015" name="Parasit. Vectors">
        <title>Draft genome of the scabies mite.</title>
        <authorList>
            <person name="Rider S.D.Jr."/>
            <person name="Morgan M.S."/>
            <person name="Arlian L.G."/>
        </authorList>
    </citation>
    <scope>NUCLEOTIDE SEQUENCE [LARGE SCALE GENOMIC DNA]</scope>
    <source>
        <strain evidence="23">Arlian Lab</strain>
    </source>
</reference>
<protein>
    <recommendedName>
        <fullName evidence="19">Protein phosphatase 1 regulatory subunit 16A</fullName>
    </recommendedName>
</protein>
<dbReference type="AlphaFoldDB" id="A0A132AD47"/>
<organism evidence="23 26">
    <name type="scientific">Sarcoptes scabiei</name>
    <name type="common">Itch mite</name>
    <name type="synonym">Acarus scabiei</name>
    <dbReference type="NCBI Taxonomy" id="52283"/>
    <lineage>
        <taxon>Eukaryota</taxon>
        <taxon>Metazoa</taxon>
        <taxon>Ecdysozoa</taxon>
        <taxon>Arthropoda</taxon>
        <taxon>Chelicerata</taxon>
        <taxon>Arachnida</taxon>
        <taxon>Acari</taxon>
        <taxon>Acariformes</taxon>
        <taxon>Sarcoptiformes</taxon>
        <taxon>Astigmata</taxon>
        <taxon>Psoroptidia</taxon>
        <taxon>Sarcoptoidea</taxon>
        <taxon>Sarcoptidae</taxon>
        <taxon>Sarcoptinae</taxon>
        <taxon>Sarcoptes</taxon>
    </lineage>
</organism>
<accession>A0A132AD47</accession>
<gene>
    <name evidence="23" type="ORF">QR98_0068960</name>
    <name evidence="22" type="ORF">SSS_5202</name>
</gene>
<keyword evidence="9" id="KW-0638">Presynaptic neurotoxin</keyword>
<dbReference type="GO" id="GO:0017020">
    <property type="term" value="F:myosin phosphatase regulator activity"/>
    <property type="evidence" value="ECO:0007669"/>
    <property type="project" value="TreeGrafter"/>
</dbReference>
<evidence type="ECO:0000256" key="8">
    <source>
        <dbReference type="ARBA" id="ARBA00022737"/>
    </source>
</evidence>
<keyword evidence="16" id="KW-1053">Target membrane</keyword>
<evidence type="ECO:0000256" key="20">
    <source>
        <dbReference type="PROSITE-ProRule" id="PRU00023"/>
    </source>
</evidence>
<keyword evidence="8" id="KW-0677">Repeat</keyword>
<reference evidence="24" key="4">
    <citation type="submission" date="2022-06" db="UniProtKB">
        <authorList>
            <consortium name="EnsemblMetazoa"/>
        </authorList>
    </citation>
    <scope>IDENTIFICATION</scope>
</reference>
<dbReference type="Proteomes" id="UP000070412">
    <property type="component" value="Unassembled WGS sequence"/>
</dbReference>
<reference evidence="25" key="2">
    <citation type="journal article" date="2020" name="PLoS Negl. Trop. Dis.">
        <title>High-quality nuclear genome for Sarcoptes scabiei-A critical resource for a neglected parasite.</title>
        <authorList>
            <person name="Korhonen P.K."/>
            <person name="Gasser R.B."/>
            <person name="Ma G."/>
            <person name="Wang T."/>
            <person name="Stroehlein A.J."/>
            <person name="Young N.D."/>
            <person name="Ang C.S."/>
            <person name="Fernando D.D."/>
            <person name="Lu H.C."/>
            <person name="Taylor S."/>
            <person name="Reynolds S.L."/>
            <person name="Mofiz E."/>
            <person name="Najaraj S.H."/>
            <person name="Gowda H."/>
            <person name="Madugundu A."/>
            <person name="Renuse S."/>
            <person name="Holt D."/>
            <person name="Pandey A."/>
            <person name="Papenfuss A.T."/>
            <person name="Fischer K."/>
        </authorList>
    </citation>
    <scope>NUCLEOTIDE SEQUENCE [LARGE SCALE GENOMIC DNA]</scope>
</reference>
<keyword evidence="12" id="KW-0472">Membrane</keyword>